<keyword evidence="2" id="KW-0677">Repeat</keyword>
<feature type="compositionally biased region" description="Polar residues" evidence="4">
    <location>
        <begin position="152"/>
        <end position="164"/>
    </location>
</feature>
<dbReference type="InterPro" id="IPR001680">
    <property type="entry name" value="WD40_rpt"/>
</dbReference>
<dbReference type="PROSITE" id="PS50082">
    <property type="entry name" value="WD_REPEATS_2"/>
    <property type="match status" value="4"/>
</dbReference>
<evidence type="ECO:0000256" key="4">
    <source>
        <dbReference type="SAM" id="MobiDB-lite"/>
    </source>
</evidence>
<dbReference type="InterPro" id="IPR015943">
    <property type="entry name" value="WD40/YVTN_repeat-like_dom_sf"/>
</dbReference>
<gene>
    <name evidence="5" type="ORF">HanXRQr2_Chr03g0128581</name>
</gene>
<sequence length="692" mass="77604">MKMSGGSDIEDDFFDAREMFAVLSDSDTERSSDECSTSASGLKYDDWMGNFDSVNERRNRFIRSVGLSSKWVVKDEEIEPEKDGFRGGFDEAKEAKPEFVEQSLEVDDACLIRQPSLSCWSNLPIELAPSGSVKEKMKIDDHQDELDEDASMKQSFDFRSTSQRSLKDGENFPNSCLLDRRKKGKKGWLQKLNVMAHLIDHQEPTATISDGVTCNREILVQTHKKKSKELSSVYATQEFPAHTGSISALKFSHDGRYLASAGLDGVVRVWAVHEQEDTKEYDIVGNDSSVYFSTNHLSELAPIKVDKEKHRKIKKSSELTCVILPPKVFRILEKPIHEFHGHTGEILALSWSKKGYLLSSSVDKTVRLWQIGHGECLKVFMHNNFVTCVEFNPMDENHFISGSIDGKVRIWEINGCKVTDWTESREIVTAVCYYPNGKGCIVGTLDGNCSFYDIIDERLQIDTHTSVMSRKKWPRRITGFQFCPTDSRKVIVSSADSQVRVLCGINVVGKFKGNRHSGSQMSASFTADGKHIVSAGDDSNIYMWNHISSDKLVTKAKSNLSNESFFSENATVAVPWCGIKSIAAAFPSPRPTTGHDNIPRSTINSPRKPSLSPSRSFFLESMLKSPTFPAERLPDPTQVSVSPSMRKSEYKFLRSAYRSTFVAPHTWGLVIVTAGSDGRIRTFLNYGLPVRL</sequence>
<dbReference type="SMART" id="SM00320">
    <property type="entry name" value="WD40"/>
    <property type="match status" value="6"/>
</dbReference>
<dbReference type="SUPFAM" id="SSF50978">
    <property type="entry name" value="WD40 repeat-like"/>
    <property type="match status" value="1"/>
</dbReference>
<dbReference type="PRINTS" id="PR00320">
    <property type="entry name" value="GPROTEINBRPT"/>
</dbReference>
<evidence type="ECO:0000256" key="2">
    <source>
        <dbReference type="ARBA" id="ARBA00022737"/>
    </source>
</evidence>
<comment type="caution">
    <text evidence="5">The sequence shown here is derived from an EMBL/GenBank/DDBJ whole genome shotgun (WGS) entry which is preliminary data.</text>
</comment>
<dbReference type="PANTHER" id="PTHR14221">
    <property type="entry name" value="WD REPEAT DOMAIN 44"/>
    <property type="match status" value="1"/>
</dbReference>
<feature type="region of interest" description="Disordered" evidence="4">
    <location>
        <begin position="139"/>
        <end position="167"/>
    </location>
</feature>
<evidence type="ECO:0000313" key="5">
    <source>
        <dbReference type="EMBL" id="KAF5815921.1"/>
    </source>
</evidence>
<dbReference type="Gramene" id="mRNA:HanXRQr2_Chr03g0128581">
    <property type="protein sequence ID" value="mRNA:HanXRQr2_Chr03g0128581"/>
    <property type="gene ID" value="HanXRQr2_Chr03g0128581"/>
</dbReference>
<organism evidence="5 6">
    <name type="scientific">Helianthus annuus</name>
    <name type="common">Common sunflower</name>
    <dbReference type="NCBI Taxonomy" id="4232"/>
    <lineage>
        <taxon>Eukaryota</taxon>
        <taxon>Viridiplantae</taxon>
        <taxon>Streptophyta</taxon>
        <taxon>Embryophyta</taxon>
        <taxon>Tracheophyta</taxon>
        <taxon>Spermatophyta</taxon>
        <taxon>Magnoliopsida</taxon>
        <taxon>eudicotyledons</taxon>
        <taxon>Gunneridae</taxon>
        <taxon>Pentapetalae</taxon>
        <taxon>asterids</taxon>
        <taxon>campanulids</taxon>
        <taxon>Asterales</taxon>
        <taxon>Asteraceae</taxon>
        <taxon>Asteroideae</taxon>
        <taxon>Heliantheae alliance</taxon>
        <taxon>Heliantheae</taxon>
        <taxon>Helianthus</taxon>
    </lineage>
</organism>
<keyword evidence="1 3" id="KW-0853">WD repeat</keyword>
<dbReference type="Gene3D" id="2.130.10.10">
    <property type="entry name" value="YVTN repeat-like/Quinoprotein amine dehydrogenase"/>
    <property type="match status" value="3"/>
</dbReference>
<dbReference type="PROSITE" id="PS50294">
    <property type="entry name" value="WD_REPEATS_REGION"/>
    <property type="match status" value="4"/>
</dbReference>
<keyword evidence="6" id="KW-1185">Reference proteome</keyword>
<evidence type="ECO:0000313" key="6">
    <source>
        <dbReference type="Proteomes" id="UP000215914"/>
    </source>
</evidence>
<dbReference type="InterPro" id="IPR036322">
    <property type="entry name" value="WD40_repeat_dom_sf"/>
</dbReference>
<accession>A0A9K3JHW9</accession>
<name>A0A9K3JHW9_HELAN</name>
<dbReference type="InterPro" id="IPR020472">
    <property type="entry name" value="WD40_PAC1"/>
</dbReference>
<feature type="repeat" description="WD" evidence="3">
    <location>
        <begin position="513"/>
        <end position="554"/>
    </location>
</feature>
<feature type="repeat" description="WD" evidence="3">
    <location>
        <begin position="239"/>
        <end position="280"/>
    </location>
</feature>
<dbReference type="CDD" id="cd00200">
    <property type="entry name" value="WD40"/>
    <property type="match status" value="1"/>
</dbReference>
<feature type="region of interest" description="Disordered" evidence="4">
    <location>
        <begin position="588"/>
        <end position="612"/>
    </location>
</feature>
<reference evidence="5" key="1">
    <citation type="journal article" date="2017" name="Nature">
        <title>The sunflower genome provides insights into oil metabolism, flowering and Asterid evolution.</title>
        <authorList>
            <person name="Badouin H."/>
            <person name="Gouzy J."/>
            <person name="Grassa C.J."/>
            <person name="Murat F."/>
            <person name="Staton S.E."/>
            <person name="Cottret L."/>
            <person name="Lelandais-Briere C."/>
            <person name="Owens G.L."/>
            <person name="Carrere S."/>
            <person name="Mayjonade B."/>
            <person name="Legrand L."/>
            <person name="Gill N."/>
            <person name="Kane N.C."/>
            <person name="Bowers J.E."/>
            <person name="Hubner S."/>
            <person name="Bellec A."/>
            <person name="Berard A."/>
            <person name="Berges H."/>
            <person name="Blanchet N."/>
            <person name="Boniface M.C."/>
            <person name="Brunel D."/>
            <person name="Catrice O."/>
            <person name="Chaidir N."/>
            <person name="Claudel C."/>
            <person name="Donnadieu C."/>
            <person name="Faraut T."/>
            <person name="Fievet G."/>
            <person name="Helmstetter N."/>
            <person name="King M."/>
            <person name="Knapp S.J."/>
            <person name="Lai Z."/>
            <person name="Le Paslier M.C."/>
            <person name="Lippi Y."/>
            <person name="Lorenzon L."/>
            <person name="Mandel J.R."/>
            <person name="Marage G."/>
            <person name="Marchand G."/>
            <person name="Marquand E."/>
            <person name="Bret-Mestries E."/>
            <person name="Morien E."/>
            <person name="Nambeesan S."/>
            <person name="Nguyen T."/>
            <person name="Pegot-Espagnet P."/>
            <person name="Pouilly N."/>
            <person name="Raftis F."/>
            <person name="Sallet E."/>
            <person name="Schiex T."/>
            <person name="Thomas J."/>
            <person name="Vandecasteele C."/>
            <person name="Vares D."/>
            <person name="Vear F."/>
            <person name="Vautrin S."/>
            <person name="Crespi M."/>
            <person name="Mangin B."/>
            <person name="Burke J.M."/>
            <person name="Salse J."/>
            <person name="Munos S."/>
            <person name="Vincourt P."/>
            <person name="Rieseberg L.H."/>
            <person name="Langlade N.B."/>
        </authorList>
    </citation>
    <scope>NUCLEOTIDE SEQUENCE</scope>
    <source>
        <tissue evidence="5">Leaves</tissue>
    </source>
</reference>
<proteinExistence type="predicted"/>
<dbReference type="PANTHER" id="PTHR14221:SF45">
    <property type="entry name" value="TRANSCRIPTION FACTOR WD40-LIKE FAMILY"/>
    <property type="match status" value="1"/>
</dbReference>
<feature type="repeat" description="WD" evidence="3">
    <location>
        <begin position="339"/>
        <end position="379"/>
    </location>
</feature>
<dbReference type="InterPro" id="IPR040324">
    <property type="entry name" value="WDR44/Dgr2"/>
</dbReference>
<evidence type="ECO:0000256" key="1">
    <source>
        <dbReference type="ARBA" id="ARBA00022574"/>
    </source>
</evidence>
<protein>
    <submittedName>
        <fullName evidence="5">Transcription factor WD40-like family</fullName>
    </submittedName>
</protein>
<dbReference type="Pfam" id="PF00400">
    <property type="entry name" value="WD40"/>
    <property type="match status" value="4"/>
</dbReference>
<dbReference type="EMBL" id="MNCJ02000318">
    <property type="protein sequence ID" value="KAF5815921.1"/>
    <property type="molecule type" value="Genomic_DNA"/>
</dbReference>
<reference evidence="5" key="2">
    <citation type="submission" date="2020-06" db="EMBL/GenBank/DDBJ databases">
        <title>Helianthus annuus Genome sequencing and assembly Release 2.</title>
        <authorList>
            <person name="Gouzy J."/>
            <person name="Langlade N."/>
            <person name="Munos S."/>
        </authorList>
    </citation>
    <scope>NUCLEOTIDE SEQUENCE</scope>
    <source>
        <tissue evidence="5">Leaves</tissue>
    </source>
</reference>
<dbReference type="AlphaFoldDB" id="A0A9K3JHW9"/>
<dbReference type="OrthoDB" id="408728at2759"/>
<dbReference type="Proteomes" id="UP000215914">
    <property type="component" value="Unassembled WGS sequence"/>
</dbReference>
<feature type="repeat" description="WD" evidence="3">
    <location>
        <begin position="379"/>
        <end position="414"/>
    </location>
</feature>
<evidence type="ECO:0000256" key="3">
    <source>
        <dbReference type="PROSITE-ProRule" id="PRU00221"/>
    </source>
</evidence>